<dbReference type="Pfam" id="PF13847">
    <property type="entry name" value="Methyltransf_31"/>
    <property type="match status" value="1"/>
</dbReference>
<dbReference type="Proteomes" id="UP000010729">
    <property type="component" value="Unassembled WGS sequence"/>
</dbReference>
<evidence type="ECO:0000256" key="2">
    <source>
        <dbReference type="ARBA" id="ARBA00022691"/>
    </source>
</evidence>
<keyword evidence="2" id="KW-0949">S-adenosyl-L-methionine</keyword>
<evidence type="ECO:0000313" key="10">
    <source>
        <dbReference type="EMBL" id="EMY32771.1"/>
    </source>
</evidence>
<dbReference type="GO" id="GO:0032259">
    <property type="term" value="P:methylation"/>
    <property type="evidence" value="ECO:0007669"/>
    <property type="project" value="UniProtKB-KW"/>
</dbReference>
<evidence type="ECO:0000256" key="8">
    <source>
        <dbReference type="ARBA" id="ARBA00048428"/>
    </source>
</evidence>
<feature type="domain" description="Methyltransferase" evidence="9">
    <location>
        <begin position="78"/>
        <end position="220"/>
    </location>
</feature>
<dbReference type="PANTHER" id="PTHR43675:SF8">
    <property type="entry name" value="ARSENITE METHYLTRANSFERASE"/>
    <property type="match status" value="1"/>
</dbReference>
<organism evidence="10 11">
    <name type="scientific">Arthrobacter crystallopoietes BAB-32</name>
    <dbReference type="NCBI Taxonomy" id="1246476"/>
    <lineage>
        <taxon>Bacteria</taxon>
        <taxon>Bacillati</taxon>
        <taxon>Actinomycetota</taxon>
        <taxon>Actinomycetes</taxon>
        <taxon>Micrococcales</taxon>
        <taxon>Micrococcaceae</taxon>
        <taxon>Crystallibacter</taxon>
    </lineage>
</organism>
<dbReference type="InterPro" id="IPR025714">
    <property type="entry name" value="Methyltranfer_dom"/>
</dbReference>
<comment type="catalytic activity">
    <reaction evidence="7">
        <text>arsenic triglutathione + 2 [thioredoxin]-dithiol + 2 S-adenosyl-L-methionine + H2O = dimethylarsinous acid + 2 [thioredoxin]-disulfide + 3 glutathione + 2 S-adenosyl-L-homocysteine + 2 H(+)</text>
        <dbReference type="Rhea" id="RHEA:69464"/>
        <dbReference type="Rhea" id="RHEA-COMP:10698"/>
        <dbReference type="Rhea" id="RHEA-COMP:10700"/>
        <dbReference type="ChEBI" id="CHEBI:15377"/>
        <dbReference type="ChEBI" id="CHEBI:15378"/>
        <dbReference type="ChEBI" id="CHEBI:23808"/>
        <dbReference type="ChEBI" id="CHEBI:29950"/>
        <dbReference type="ChEBI" id="CHEBI:50058"/>
        <dbReference type="ChEBI" id="CHEBI:57856"/>
        <dbReference type="ChEBI" id="CHEBI:57925"/>
        <dbReference type="ChEBI" id="CHEBI:59789"/>
        <dbReference type="ChEBI" id="CHEBI:183640"/>
        <dbReference type="EC" id="2.1.1.137"/>
    </reaction>
</comment>
<sequence>MGTTAETAPVDRAELETKVKQMYRAVALEPTGHYHFKMGRGLAEQLGYPPALLDQLPAGAVDSFAGVGYFFDLAGLAAGEKVLDLGSGSGMDVFAAAVMVGGTGEVVGLDITPEQLEKAEKLRAEADFPQVRFVPGHIETIPLSDASFDCVISNGVINLSPEKHAVFREAARVLRPGGRLAVADIVSERPLTQKIVCNTELWASCIGGAAQTDDYQQMITDCGFTLESVRQNDYEFISDSARAASTRYGVISVSLLARR</sequence>
<dbReference type="PANTHER" id="PTHR43675">
    <property type="entry name" value="ARSENITE METHYLTRANSFERASE"/>
    <property type="match status" value="1"/>
</dbReference>
<reference evidence="10 11" key="1">
    <citation type="journal article" date="2013" name="Genome Announc.">
        <title>Draft Genome Sequence of Arthrobacter crystallopoietes Strain BAB-32, Revealing Genes for Bioremediation.</title>
        <authorList>
            <person name="Joshi M.N."/>
            <person name="Pandit A.S."/>
            <person name="Sharma A."/>
            <person name="Pandya R.V."/>
            <person name="Desai S.M."/>
            <person name="Saxena A.K."/>
            <person name="Bagatharia S.B."/>
        </authorList>
    </citation>
    <scope>NUCLEOTIDE SEQUENCE [LARGE SCALE GENOMIC DNA]</scope>
    <source>
        <strain evidence="10 11">BAB-32</strain>
    </source>
</reference>
<dbReference type="SUPFAM" id="SSF53335">
    <property type="entry name" value="S-adenosyl-L-methionine-dependent methyltransferases"/>
    <property type="match status" value="1"/>
</dbReference>
<dbReference type="EMBL" id="ANPE02000233">
    <property type="protein sequence ID" value="EMY32771.1"/>
    <property type="molecule type" value="Genomic_DNA"/>
</dbReference>
<comment type="catalytic activity">
    <reaction evidence="6">
        <text>arsenic triglutathione + [thioredoxin]-dithiol + S-adenosyl-L-methionine + 2 H2O = methylarsonous acid + [thioredoxin]-disulfide + 3 glutathione + S-adenosyl-L-homocysteine + H(+)</text>
        <dbReference type="Rhea" id="RHEA:69460"/>
        <dbReference type="Rhea" id="RHEA-COMP:10698"/>
        <dbReference type="Rhea" id="RHEA-COMP:10700"/>
        <dbReference type="ChEBI" id="CHEBI:15377"/>
        <dbReference type="ChEBI" id="CHEBI:15378"/>
        <dbReference type="ChEBI" id="CHEBI:17826"/>
        <dbReference type="ChEBI" id="CHEBI:29950"/>
        <dbReference type="ChEBI" id="CHEBI:50058"/>
        <dbReference type="ChEBI" id="CHEBI:57856"/>
        <dbReference type="ChEBI" id="CHEBI:57925"/>
        <dbReference type="ChEBI" id="CHEBI:59789"/>
        <dbReference type="ChEBI" id="CHEBI:183640"/>
        <dbReference type="EC" id="2.1.1.137"/>
    </reaction>
</comment>
<evidence type="ECO:0000313" key="11">
    <source>
        <dbReference type="Proteomes" id="UP000010729"/>
    </source>
</evidence>
<gene>
    <name evidence="10" type="ORF">D477_018349</name>
</gene>
<proteinExistence type="inferred from homology"/>
<protein>
    <recommendedName>
        <fullName evidence="5">Arsenite methyltransferase</fullName>
        <ecNumber evidence="4">2.1.1.137</ecNumber>
    </recommendedName>
</protein>
<dbReference type="AlphaFoldDB" id="N1UQU8"/>
<evidence type="ECO:0000256" key="4">
    <source>
        <dbReference type="ARBA" id="ARBA00034521"/>
    </source>
</evidence>
<evidence type="ECO:0000259" key="9">
    <source>
        <dbReference type="Pfam" id="PF13847"/>
    </source>
</evidence>
<keyword evidence="1" id="KW-0808">Transferase</keyword>
<accession>N1UQU8</accession>
<dbReference type="InterPro" id="IPR029063">
    <property type="entry name" value="SAM-dependent_MTases_sf"/>
</dbReference>
<evidence type="ECO:0000256" key="3">
    <source>
        <dbReference type="ARBA" id="ARBA00034487"/>
    </source>
</evidence>
<name>N1UQU8_9MICC</name>
<dbReference type="RefSeq" id="WP_005272854.1">
    <property type="nucleotide sequence ID" value="NZ_ANPE02000233.1"/>
</dbReference>
<evidence type="ECO:0000256" key="5">
    <source>
        <dbReference type="ARBA" id="ARBA00034545"/>
    </source>
</evidence>
<dbReference type="OrthoDB" id="9805171at2"/>
<dbReference type="Gene3D" id="3.40.50.150">
    <property type="entry name" value="Vaccinia Virus protein VP39"/>
    <property type="match status" value="1"/>
</dbReference>
<dbReference type="InterPro" id="IPR026669">
    <property type="entry name" value="Arsenite_MeTrfase-like"/>
</dbReference>
<dbReference type="GO" id="GO:0030791">
    <property type="term" value="F:arsenite methyltransferase activity"/>
    <property type="evidence" value="ECO:0007669"/>
    <property type="project" value="UniProtKB-EC"/>
</dbReference>
<keyword evidence="10" id="KW-0489">Methyltransferase</keyword>
<evidence type="ECO:0000256" key="1">
    <source>
        <dbReference type="ARBA" id="ARBA00022679"/>
    </source>
</evidence>
<evidence type="ECO:0000256" key="6">
    <source>
        <dbReference type="ARBA" id="ARBA00047941"/>
    </source>
</evidence>
<evidence type="ECO:0000256" key="7">
    <source>
        <dbReference type="ARBA" id="ARBA00047943"/>
    </source>
</evidence>
<keyword evidence="11" id="KW-1185">Reference proteome</keyword>
<dbReference type="CDD" id="cd02440">
    <property type="entry name" value="AdoMet_MTases"/>
    <property type="match status" value="1"/>
</dbReference>
<dbReference type="EC" id="2.1.1.137" evidence="4"/>
<comment type="catalytic activity">
    <reaction evidence="8">
        <text>arsenic triglutathione + 3 [thioredoxin]-dithiol + 3 S-adenosyl-L-methionine = trimethylarsine + 3 [thioredoxin]-disulfide + 3 glutathione + 3 S-adenosyl-L-homocysteine + 3 H(+)</text>
        <dbReference type="Rhea" id="RHEA:69432"/>
        <dbReference type="Rhea" id="RHEA-COMP:10698"/>
        <dbReference type="Rhea" id="RHEA-COMP:10700"/>
        <dbReference type="ChEBI" id="CHEBI:15378"/>
        <dbReference type="ChEBI" id="CHEBI:27130"/>
        <dbReference type="ChEBI" id="CHEBI:29950"/>
        <dbReference type="ChEBI" id="CHEBI:50058"/>
        <dbReference type="ChEBI" id="CHEBI:57856"/>
        <dbReference type="ChEBI" id="CHEBI:57925"/>
        <dbReference type="ChEBI" id="CHEBI:59789"/>
        <dbReference type="ChEBI" id="CHEBI:183640"/>
        <dbReference type="EC" id="2.1.1.137"/>
    </reaction>
</comment>
<comment type="caution">
    <text evidence="10">The sequence shown here is derived from an EMBL/GenBank/DDBJ whole genome shotgun (WGS) entry which is preliminary data.</text>
</comment>
<comment type="similarity">
    <text evidence="3">Belongs to the methyltransferase superfamily. Arsenite methyltransferase family.</text>
</comment>